<organism evidence="2 3">
    <name type="scientific">Frankia umida</name>
    <dbReference type="NCBI Taxonomy" id="573489"/>
    <lineage>
        <taxon>Bacteria</taxon>
        <taxon>Bacillati</taxon>
        <taxon>Actinomycetota</taxon>
        <taxon>Actinomycetes</taxon>
        <taxon>Frankiales</taxon>
        <taxon>Frankiaceae</taxon>
        <taxon>Frankia</taxon>
    </lineage>
</organism>
<name>A0ABT0K407_9ACTN</name>
<dbReference type="EMBL" id="JALKFT010000036">
    <property type="protein sequence ID" value="MCK9878510.1"/>
    <property type="molecule type" value="Genomic_DNA"/>
</dbReference>
<accession>A0ABT0K407</accession>
<evidence type="ECO:0000256" key="1">
    <source>
        <dbReference type="SAM" id="MobiDB-lite"/>
    </source>
</evidence>
<dbReference type="RefSeq" id="WP_248826605.1">
    <property type="nucleotide sequence ID" value="NZ_JALKFT010000036.1"/>
</dbReference>
<comment type="caution">
    <text evidence="2">The sequence shown here is derived from an EMBL/GenBank/DDBJ whole genome shotgun (WGS) entry which is preliminary data.</text>
</comment>
<keyword evidence="3" id="KW-1185">Reference proteome</keyword>
<dbReference type="Proteomes" id="UP001201873">
    <property type="component" value="Unassembled WGS sequence"/>
</dbReference>
<proteinExistence type="predicted"/>
<reference evidence="2 3" key="1">
    <citation type="submission" date="2022-04" db="EMBL/GenBank/DDBJ databases">
        <title>Genome diversity in the genus Frankia.</title>
        <authorList>
            <person name="Carlos-Shanley C."/>
            <person name="Hahn D."/>
        </authorList>
    </citation>
    <scope>NUCLEOTIDE SEQUENCE [LARGE SCALE GENOMIC DNA]</scope>
    <source>
        <strain evidence="2 3">Ag45/Mut15</strain>
    </source>
</reference>
<sequence>MSTHRPRPDGRVDAERLLRGDPTNAGIGPDPLADLLAAASAPARDGELDGEQAAVAAFREARLGHVPQPRRKPMLKLMLANALATKVAAAAVGATVLGGAAVAASTGALPFTGGDGSTVSATATPSATVTTPEVAVASPGATVSASLLALCRTYATATATSSVTAPDSPSMTTLITAAGGRDKVGPFCAQALQAQVGATLAPGAQADTRVGPGGVGVGVGASAGPNTGVSVTAGPGGLGVGATAAGTAAQASAAPGGLGVGATAPRTGAGAQVGSGGASLGAAVPGVGVGASAGPNGVGLEASVGSTPRR</sequence>
<protein>
    <submittedName>
        <fullName evidence="2">Uncharacterized protein</fullName>
    </submittedName>
</protein>
<feature type="region of interest" description="Disordered" evidence="1">
    <location>
        <begin position="1"/>
        <end position="31"/>
    </location>
</feature>
<evidence type="ECO:0000313" key="2">
    <source>
        <dbReference type="EMBL" id="MCK9878510.1"/>
    </source>
</evidence>
<feature type="compositionally biased region" description="Basic and acidic residues" evidence="1">
    <location>
        <begin position="1"/>
        <end position="19"/>
    </location>
</feature>
<gene>
    <name evidence="2" type="ORF">MXD59_22555</name>
</gene>
<evidence type="ECO:0000313" key="3">
    <source>
        <dbReference type="Proteomes" id="UP001201873"/>
    </source>
</evidence>